<dbReference type="PROSITE" id="PS50943">
    <property type="entry name" value="HTH_CROC1"/>
    <property type="match status" value="1"/>
</dbReference>
<dbReference type="Gene3D" id="1.10.260.40">
    <property type="entry name" value="lambda repressor-like DNA-binding domains"/>
    <property type="match status" value="1"/>
</dbReference>
<dbReference type="RefSeq" id="WP_353072006.1">
    <property type="nucleotide sequence ID" value="NZ_CP132938.1"/>
</dbReference>
<organism evidence="2">
    <name type="scientific">Tunturiibacter gelidiferens</name>
    <dbReference type="NCBI Taxonomy" id="3069689"/>
    <lineage>
        <taxon>Bacteria</taxon>
        <taxon>Pseudomonadati</taxon>
        <taxon>Acidobacteriota</taxon>
        <taxon>Terriglobia</taxon>
        <taxon>Terriglobales</taxon>
        <taxon>Acidobacteriaceae</taxon>
        <taxon>Tunturiibacter</taxon>
    </lineage>
</organism>
<reference evidence="2" key="1">
    <citation type="submission" date="2023-08" db="EMBL/GenBank/DDBJ databases">
        <authorList>
            <person name="Messyasz A."/>
            <person name="Mannisto M.K."/>
            <person name="Kerkhof L.J."/>
            <person name="Haggblom M."/>
        </authorList>
    </citation>
    <scope>NUCLEOTIDE SEQUENCE</scope>
    <source>
        <strain evidence="2">M8UP39</strain>
    </source>
</reference>
<accession>A0AAU7YZM3</accession>
<reference evidence="2" key="2">
    <citation type="journal article" date="2024" name="Environ. Microbiol.">
        <title>Genome analysis and description of Tunturibacter gen. nov. expands the diversity of Terriglobia in tundra soils.</title>
        <authorList>
            <person name="Messyasz A."/>
            <person name="Mannisto M.K."/>
            <person name="Kerkhof L.J."/>
            <person name="Haggblom M.M."/>
        </authorList>
    </citation>
    <scope>NUCLEOTIDE SEQUENCE</scope>
    <source>
        <strain evidence="2">M8UP39</strain>
    </source>
</reference>
<dbReference type="GO" id="GO:0003677">
    <property type="term" value="F:DNA binding"/>
    <property type="evidence" value="ECO:0007669"/>
    <property type="project" value="InterPro"/>
</dbReference>
<evidence type="ECO:0000259" key="1">
    <source>
        <dbReference type="PROSITE" id="PS50943"/>
    </source>
</evidence>
<feature type="domain" description="HTH cro/C1-type" evidence="1">
    <location>
        <begin position="45"/>
        <end position="74"/>
    </location>
</feature>
<dbReference type="CDD" id="cd00093">
    <property type="entry name" value="HTH_XRE"/>
    <property type="match status" value="1"/>
</dbReference>
<sequence>MSEIGRKLLIIRNQRKLSLRQVEKLTTVIANRHGDKARKISASWLGRIERESHSIAHKRLESLQEVYGVTHDELTDEAISENDATRSLHFHFPNVPAAVLKGLTDLKNPLLPPESWLAYFPVTTLLPPLSQIDGAGHRTVRRYSREAEPLYGVLGAGDNTLVPFVQPRAIVEINAAVRTIEAGKVFHSIFERPIYFLRSHDGYHCGWCELDEKGWLTLVPSALAMASHRRWRYRQEVEVVGVVNRVLTRLGFPKGLGVQSRVGRLQ</sequence>
<dbReference type="InterPro" id="IPR001387">
    <property type="entry name" value="Cro/C1-type_HTH"/>
</dbReference>
<dbReference type="AlphaFoldDB" id="A0AAU7YZM3"/>
<dbReference type="SUPFAM" id="SSF47413">
    <property type="entry name" value="lambda repressor-like DNA-binding domains"/>
    <property type="match status" value="1"/>
</dbReference>
<name>A0AAU7YZM3_9BACT</name>
<dbReference type="KEGG" id="tgi:RBB81_20915"/>
<dbReference type="InterPro" id="IPR010982">
    <property type="entry name" value="Lambda_DNA-bd_dom_sf"/>
</dbReference>
<gene>
    <name evidence="2" type="ORF">RBB81_20915</name>
</gene>
<evidence type="ECO:0000313" key="2">
    <source>
        <dbReference type="EMBL" id="XCB22014.1"/>
    </source>
</evidence>
<dbReference type="EMBL" id="CP132938">
    <property type="protein sequence ID" value="XCB22014.1"/>
    <property type="molecule type" value="Genomic_DNA"/>
</dbReference>
<protein>
    <submittedName>
        <fullName evidence="2">Helix-turn-helix transcriptional regulator</fullName>
    </submittedName>
</protein>
<proteinExistence type="predicted"/>